<dbReference type="eggNOG" id="arCOG03031">
    <property type="taxonomic scope" value="Archaea"/>
</dbReference>
<protein>
    <recommendedName>
        <fullName evidence="5">ABM domain-containing protein</fullName>
    </recommendedName>
</protein>
<evidence type="ECO:0000256" key="1">
    <source>
        <dbReference type="ARBA" id="ARBA00022617"/>
    </source>
</evidence>
<dbReference type="PROSITE" id="PS51725">
    <property type="entry name" value="ABM"/>
    <property type="match status" value="1"/>
</dbReference>
<dbReference type="RefSeq" id="WP_015301942.1">
    <property type="nucleotide sequence ID" value="NC_019964.1"/>
</dbReference>
<dbReference type="GO" id="GO:0020037">
    <property type="term" value="F:heme binding"/>
    <property type="evidence" value="ECO:0007669"/>
    <property type="project" value="InterPro"/>
</dbReference>
<dbReference type="GeneID" id="14377591"/>
<evidence type="ECO:0000313" key="6">
    <source>
        <dbReference type="EMBL" id="AGB17350.1"/>
    </source>
</evidence>
<dbReference type="OrthoDB" id="8690at2157"/>
<accession>L0ICT5</accession>
<dbReference type="Gene3D" id="3.30.70.1030">
    <property type="entry name" value="Apc35880, domain 1"/>
    <property type="match status" value="2"/>
</dbReference>
<dbReference type="STRING" id="797302.Halru_2776"/>
<dbReference type="eggNOG" id="arCOG05403">
    <property type="taxonomic scope" value="Archaea"/>
</dbReference>
<reference evidence="6" key="1">
    <citation type="submission" date="2011-09" db="EMBL/GenBank/DDBJ databases">
        <title>Complete sequence of Halovivax ruber XH-70.</title>
        <authorList>
            <consortium name="US DOE Joint Genome Institute"/>
            <person name="Lucas S."/>
            <person name="Han J."/>
            <person name="Lapidus A."/>
            <person name="Cheng J.-F."/>
            <person name="Goodwin L."/>
            <person name="Pitluck S."/>
            <person name="Peters L."/>
            <person name="Mikhailova N."/>
            <person name="Davenport K."/>
            <person name="Detter J.C."/>
            <person name="Han C."/>
            <person name="Tapia R."/>
            <person name="Land M."/>
            <person name="Hauser L."/>
            <person name="Kyrpides N."/>
            <person name="Ivanova N."/>
            <person name="Pagani I."/>
            <person name="Sproer C."/>
            <person name="Anderson I."/>
            <person name="Woyke T."/>
        </authorList>
    </citation>
    <scope>NUCLEOTIDE SEQUENCE</scope>
    <source>
        <strain evidence="6">XH-70</strain>
    </source>
</reference>
<proteinExistence type="predicted"/>
<feature type="domain" description="ABM" evidence="5">
    <location>
        <begin position="458"/>
        <end position="546"/>
    </location>
</feature>
<keyword evidence="1" id="KW-0349">Heme</keyword>
<dbReference type="Gene3D" id="3.30.70.100">
    <property type="match status" value="1"/>
</dbReference>
<dbReference type="PANTHER" id="PTHR36843">
    <property type="entry name" value="HEME-DEPENDENT PEROXIDASE YWFI-RELATED"/>
    <property type="match status" value="1"/>
</dbReference>
<evidence type="ECO:0000259" key="5">
    <source>
        <dbReference type="PROSITE" id="PS51725"/>
    </source>
</evidence>
<dbReference type="Proteomes" id="UP000010846">
    <property type="component" value="Chromosome"/>
</dbReference>
<dbReference type="PANTHER" id="PTHR36843:SF1">
    <property type="entry name" value="COPROHEME DECARBOXYLASE"/>
    <property type="match status" value="1"/>
</dbReference>
<feature type="region of interest" description="Disordered" evidence="4">
    <location>
        <begin position="257"/>
        <end position="339"/>
    </location>
</feature>
<dbReference type="Pfam" id="PF03992">
    <property type="entry name" value="ABM"/>
    <property type="match status" value="1"/>
</dbReference>
<dbReference type="KEGG" id="hru:Halru_2776"/>
<name>L0ICT5_HALRX</name>
<keyword evidence="2" id="KW-0479">Metal-binding</keyword>
<dbReference type="NCBIfam" id="NF007124">
    <property type="entry name" value="PRK09565.1"/>
    <property type="match status" value="2"/>
</dbReference>
<dbReference type="Pfam" id="PF06778">
    <property type="entry name" value="Chlor_dismutase"/>
    <property type="match status" value="1"/>
</dbReference>
<dbReference type="InterPro" id="IPR011008">
    <property type="entry name" value="Dimeric_a/b-barrel"/>
</dbReference>
<dbReference type="InterPro" id="IPR007138">
    <property type="entry name" value="ABM_dom"/>
</dbReference>
<evidence type="ECO:0000256" key="2">
    <source>
        <dbReference type="ARBA" id="ARBA00022723"/>
    </source>
</evidence>
<evidence type="ECO:0000313" key="7">
    <source>
        <dbReference type="Proteomes" id="UP000010846"/>
    </source>
</evidence>
<dbReference type="GO" id="GO:0046872">
    <property type="term" value="F:metal ion binding"/>
    <property type="evidence" value="ECO:0007669"/>
    <property type="project" value="UniProtKB-KW"/>
</dbReference>
<feature type="compositionally biased region" description="Basic and acidic residues" evidence="4">
    <location>
        <begin position="305"/>
        <end position="330"/>
    </location>
</feature>
<evidence type="ECO:0000256" key="4">
    <source>
        <dbReference type="SAM" id="MobiDB-lite"/>
    </source>
</evidence>
<dbReference type="HOGENOM" id="CLU_470618_0_0_2"/>
<sequence>MDRRTPPDTAEGWYMLHDFRTVDWDAWREAPARRRERALADGVAYLEAAEAVADADSGGSTSVAVLGHEADLCFIHLRPTLSDLNALERRFERTELAAFTEHSDSYVSVTEASGYGGANDYFDPDAEADPGMKRYIESRLHPDIPDADYVSFYPMDKRRDSEYNWYDLPFDERAEHMSSHGDIGKTYAGKVRQIISGSAGLDDHEWGVTLFADDPADIKDLLYEMRFDPSSSKFAEFGRFRIGRQFEPAKLGAYMAGDSLTGEPSGATDSPHATGTGREHGGEADGFPHGDESGRPHGGGHGHGSGHDDGTHDHGDGSHDHGGDHAHGDDAGGAPDGVRSELEDLGVYAGKPHGEDVHAVVLYSAADPDELFSEVDGLRTNFDHYDTHVMTAVYEPTEVASEDAETAVASLWETESAAETAAGFLADLPEVVRQAGDRAPAGADGERGDRPANDDSWGTMGMFYTVKPDYRTDFVDTFADVGEALSGMDGHRKTDLLANREDENDMFIASRWDSREDAMAFFRSDDFAETVEYGRDVLEERPRHVFLA</sequence>
<dbReference type="InterPro" id="IPR010644">
    <property type="entry name" value="ChdC/CLD"/>
</dbReference>
<dbReference type="GO" id="GO:0016491">
    <property type="term" value="F:oxidoreductase activity"/>
    <property type="evidence" value="ECO:0007669"/>
    <property type="project" value="InterPro"/>
</dbReference>
<gene>
    <name evidence="6" type="ordered locus">Halru_2776</name>
</gene>
<dbReference type="NCBIfam" id="NF008913">
    <property type="entry name" value="PRK12276.1"/>
    <property type="match status" value="1"/>
</dbReference>
<dbReference type="AlphaFoldDB" id="L0ICT5"/>
<feature type="compositionally biased region" description="Basic and acidic residues" evidence="4">
    <location>
        <begin position="277"/>
        <end position="295"/>
    </location>
</feature>
<dbReference type="EMBL" id="CP003050">
    <property type="protein sequence ID" value="AGB17350.1"/>
    <property type="molecule type" value="Genomic_DNA"/>
</dbReference>
<organism evidence="6 7">
    <name type="scientific">Halovivax ruber (strain DSM 18193 / JCM 13892 / XH-70)</name>
    <dbReference type="NCBI Taxonomy" id="797302"/>
    <lineage>
        <taxon>Archaea</taxon>
        <taxon>Methanobacteriati</taxon>
        <taxon>Methanobacteriota</taxon>
        <taxon>Stenosarchaea group</taxon>
        <taxon>Halobacteria</taxon>
        <taxon>Halobacteriales</taxon>
        <taxon>Natrialbaceae</taxon>
        <taxon>Halovivax</taxon>
    </lineage>
</organism>
<dbReference type="SUPFAM" id="SSF54909">
    <property type="entry name" value="Dimeric alpha+beta barrel"/>
    <property type="match status" value="2"/>
</dbReference>
<keyword evidence="7" id="KW-1185">Reference proteome</keyword>
<keyword evidence="3" id="KW-0408">Iron</keyword>
<evidence type="ECO:0000256" key="3">
    <source>
        <dbReference type="ARBA" id="ARBA00023004"/>
    </source>
</evidence>